<name>A0A6M3LPQ6_9ZZZZ</name>
<gene>
    <name evidence="2" type="ORF">MM415B05373_0009</name>
</gene>
<reference evidence="2" key="1">
    <citation type="submission" date="2020-03" db="EMBL/GenBank/DDBJ databases">
        <title>The deep terrestrial virosphere.</title>
        <authorList>
            <person name="Holmfeldt K."/>
            <person name="Nilsson E."/>
            <person name="Simone D."/>
            <person name="Lopez-Fernandez M."/>
            <person name="Wu X."/>
            <person name="de Brujin I."/>
            <person name="Lundin D."/>
            <person name="Andersson A."/>
            <person name="Bertilsson S."/>
            <person name="Dopson M."/>
        </authorList>
    </citation>
    <scope>NUCLEOTIDE SEQUENCE</scope>
    <source>
        <strain evidence="2">MM415B05373</strain>
    </source>
</reference>
<dbReference type="EMBL" id="MT143315">
    <property type="protein sequence ID" value="QJA95454.1"/>
    <property type="molecule type" value="Genomic_DNA"/>
</dbReference>
<evidence type="ECO:0000313" key="2">
    <source>
        <dbReference type="EMBL" id="QJA95454.1"/>
    </source>
</evidence>
<feature type="region of interest" description="Disordered" evidence="1">
    <location>
        <begin position="214"/>
        <end position="245"/>
    </location>
</feature>
<sequence>MSNEITVYEGAPAPLTVSEIRGQVNLIQEIMREVMHKDEHYGVIPGTGTKPSLLKAGAEKLILTFRLVPDIEETVLELPHSHREYRVKVRLSSQNGIFLGAGVGSCTTMEGKYRFRTGPVELTDIPVPKEYWNLRKSEPAKARELIGNHIPKKTDTGQWLLATASEKVEHDNPADYYNTCLKMAKKRALVDACLTVTAASDIFTQDIEDMPEVIPQPQEQPKTPKPDPANHEDSKKRQADWNKKNADKLNAKSSCLKCGEVRADLIDGFCPKCKED</sequence>
<evidence type="ECO:0000256" key="1">
    <source>
        <dbReference type="SAM" id="MobiDB-lite"/>
    </source>
</evidence>
<feature type="compositionally biased region" description="Basic and acidic residues" evidence="1">
    <location>
        <begin position="222"/>
        <end position="245"/>
    </location>
</feature>
<proteinExistence type="predicted"/>
<accession>A0A6M3LPQ6</accession>
<dbReference type="AlphaFoldDB" id="A0A6M3LPQ6"/>
<organism evidence="2">
    <name type="scientific">viral metagenome</name>
    <dbReference type="NCBI Taxonomy" id="1070528"/>
    <lineage>
        <taxon>unclassified sequences</taxon>
        <taxon>metagenomes</taxon>
        <taxon>organismal metagenomes</taxon>
    </lineage>
</organism>
<protein>
    <submittedName>
        <fullName evidence="2">Uncharacterized protein</fullName>
    </submittedName>
</protein>